<dbReference type="Pfam" id="PF13828">
    <property type="entry name" value="DUF4190"/>
    <property type="match status" value="1"/>
</dbReference>
<dbReference type="STRING" id="1260918.AWC06_00095"/>
<proteinExistence type="predicted"/>
<evidence type="ECO:0000256" key="1">
    <source>
        <dbReference type="SAM" id="MobiDB-lite"/>
    </source>
</evidence>
<feature type="transmembrane region" description="Helical" evidence="2">
    <location>
        <begin position="83"/>
        <end position="110"/>
    </location>
</feature>
<dbReference type="Proteomes" id="UP000194000">
    <property type="component" value="Unassembled WGS sequence"/>
</dbReference>
<reference evidence="4 5" key="1">
    <citation type="submission" date="2016-01" db="EMBL/GenBank/DDBJ databases">
        <title>The new phylogeny of the genus Mycobacterium.</title>
        <authorList>
            <person name="Tarcisio F."/>
            <person name="Conor M."/>
            <person name="Antonella G."/>
            <person name="Elisabetta G."/>
            <person name="Giulia F.S."/>
            <person name="Sara T."/>
            <person name="Anna F."/>
            <person name="Clotilde B."/>
            <person name="Roberto B."/>
            <person name="Veronica D.S."/>
            <person name="Fabio R."/>
            <person name="Monica P."/>
            <person name="Olivier J."/>
            <person name="Enrico T."/>
            <person name="Nicola S."/>
        </authorList>
    </citation>
    <scope>NUCLEOTIDE SEQUENCE [LARGE SCALE GENOMIC DNA]</scope>
    <source>
        <strain evidence="4 5">DSM 45731</strain>
    </source>
</reference>
<gene>
    <name evidence="4" type="ORF">AWC06_00095</name>
</gene>
<organism evidence="4 5">
    <name type="scientific">Mycobacterium fragae</name>
    <dbReference type="NCBI Taxonomy" id="1260918"/>
    <lineage>
        <taxon>Bacteria</taxon>
        <taxon>Bacillati</taxon>
        <taxon>Actinomycetota</taxon>
        <taxon>Actinomycetes</taxon>
        <taxon>Mycobacteriales</taxon>
        <taxon>Mycobacteriaceae</taxon>
        <taxon>Mycobacterium</taxon>
    </lineage>
</organism>
<dbReference type="RefSeq" id="WP_085199479.1">
    <property type="nucleotide sequence ID" value="NZ_JACKVI010000018.1"/>
</dbReference>
<dbReference type="EMBL" id="LQOW01000030">
    <property type="protein sequence ID" value="ORV57530.1"/>
    <property type="molecule type" value="Genomic_DNA"/>
</dbReference>
<keyword evidence="5" id="KW-1185">Reference proteome</keyword>
<feature type="domain" description="DUF4190" evidence="3">
    <location>
        <begin position="38"/>
        <end position="101"/>
    </location>
</feature>
<comment type="caution">
    <text evidence="4">The sequence shown here is derived from an EMBL/GenBank/DDBJ whole genome shotgun (WGS) entry which is preliminary data.</text>
</comment>
<evidence type="ECO:0000256" key="2">
    <source>
        <dbReference type="SAM" id="Phobius"/>
    </source>
</evidence>
<evidence type="ECO:0000313" key="4">
    <source>
        <dbReference type="EMBL" id="ORV57530.1"/>
    </source>
</evidence>
<dbReference type="AlphaFoldDB" id="A0A1X1UL08"/>
<keyword evidence="2" id="KW-1133">Transmembrane helix</keyword>
<feature type="region of interest" description="Disordered" evidence="1">
    <location>
        <begin position="1"/>
        <end position="20"/>
    </location>
</feature>
<feature type="compositionally biased region" description="Low complexity" evidence="1">
    <location>
        <begin position="1"/>
        <end position="17"/>
    </location>
</feature>
<sequence>MTESSGPPSQGSQYPGGYPYPQPHSGYPPPPFAPKNGLGIASLVLAVVALVSVVGGIVLGPIAAVIGLVAWRRVKHGEADNGPVAIAGIVLGALALIVGLAFLAIGIALWKDAGGGDYIDCMQKAQSDRTKQQQCAEQFRENVQDRLSVTLTPSSVP</sequence>
<evidence type="ECO:0000313" key="5">
    <source>
        <dbReference type="Proteomes" id="UP000194000"/>
    </source>
</evidence>
<keyword evidence="2" id="KW-0812">Transmembrane</keyword>
<protein>
    <recommendedName>
        <fullName evidence="3">DUF4190 domain-containing protein</fullName>
    </recommendedName>
</protein>
<evidence type="ECO:0000259" key="3">
    <source>
        <dbReference type="Pfam" id="PF13828"/>
    </source>
</evidence>
<dbReference type="OrthoDB" id="4557756at2"/>
<accession>A0A1X1UL08</accession>
<name>A0A1X1UL08_9MYCO</name>
<dbReference type="InterPro" id="IPR025241">
    <property type="entry name" value="DUF4190"/>
</dbReference>
<feature type="transmembrane region" description="Helical" evidence="2">
    <location>
        <begin position="38"/>
        <end position="71"/>
    </location>
</feature>
<keyword evidence="2" id="KW-0472">Membrane</keyword>